<proteinExistence type="predicted"/>
<keyword evidence="1" id="KW-0472">Membrane</keyword>
<keyword evidence="1" id="KW-1133">Transmembrane helix</keyword>
<protein>
    <recommendedName>
        <fullName evidence="3">Modulator of FtsH protease</fullName>
    </recommendedName>
</protein>
<reference evidence="2" key="1">
    <citation type="submission" date="2024-05" db="EMBL/GenBank/DDBJ databases">
        <title>Herbiconiux sp. A18JL235.</title>
        <authorList>
            <person name="Zhang G."/>
        </authorList>
    </citation>
    <scope>NUCLEOTIDE SEQUENCE</scope>
    <source>
        <strain evidence="2">A18JL235</strain>
    </source>
</reference>
<feature type="transmembrane region" description="Helical" evidence="1">
    <location>
        <begin position="47"/>
        <end position="66"/>
    </location>
</feature>
<sequence>MEAVIPEGWTDFAVASAGAAGALAGLIMVVISVNVKEIIQGESLPSRAVATIASVVVILVGSVAMLIPGQPLLVLGVEMVVFAAIAVALQIDAVRRMYASHGSSGAWGRLAQVLLGVGSPLWVAAGGVALVASAPWGLYLVAVGFISIFMAAVLNAWVLMIEILR</sequence>
<evidence type="ECO:0000256" key="1">
    <source>
        <dbReference type="SAM" id="Phobius"/>
    </source>
</evidence>
<dbReference type="EMBL" id="CP162511">
    <property type="protein sequence ID" value="XDI04017.1"/>
    <property type="molecule type" value="Genomic_DNA"/>
</dbReference>
<accession>A0AB39BCR9</accession>
<feature type="transmembrane region" description="Helical" evidence="1">
    <location>
        <begin position="138"/>
        <end position="160"/>
    </location>
</feature>
<keyword evidence="1" id="KW-0812">Transmembrane</keyword>
<organism evidence="2">
    <name type="scientific">Herbiconiux sp. A18JL235</name>
    <dbReference type="NCBI Taxonomy" id="3152363"/>
    <lineage>
        <taxon>Bacteria</taxon>
        <taxon>Bacillati</taxon>
        <taxon>Actinomycetota</taxon>
        <taxon>Actinomycetes</taxon>
        <taxon>Micrococcales</taxon>
        <taxon>Microbacteriaceae</taxon>
        <taxon>Herbiconiux</taxon>
    </lineage>
</organism>
<feature type="transmembrane region" description="Helical" evidence="1">
    <location>
        <begin position="72"/>
        <end position="89"/>
    </location>
</feature>
<gene>
    <name evidence="2" type="ORF">ABFY20_11740</name>
</gene>
<feature type="transmembrane region" description="Helical" evidence="1">
    <location>
        <begin position="12"/>
        <end position="35"/>
    </location>
</feature>
<dbReference type="RefSeq" id="WP_368496430.1">
    <property type="nucleotide sequence ID" value="NZ_CP162511.1"/>
</dbReference>
<evidence type="ECO:0008006" key="3">
    <source>
        <dbReference type="Google" id="ProtNLM"/>
    </source>
</evidence>
<evidence type="ECO:0000313" key="2">
    <source>
        <dbReference type="EMBL" id="XDI04017.1"/>
    </source>
</evidence>
<name>A0AB39BCR9_9MICO</name>
<dbReference type="AlphaFoldDB" id="A0AB39BCR9"/>
<feature type="transmembrane region" description="Helical" evidence="1">
    <location>
        <begin position="110"/>
        <end position="132"/>
    </location>
</feature>